<dbReference type="Proteomes" id="UP000298030">
    <property type="component" value="Unassembled WGS sequence"/>
</dbReference>
<proteinExistence type="predicted"/>
<keyword evidence="1" id="KW-0732">Signal</keyword>
<evidence type="ECO:0000256" key="1">
    <source>
        <dbReference type="SAM" id="SignalP"/>
    </source>
</evidence>
<dbReference type="OrthoDB" id="2891025at2759"/>
<dbReference type="EMBL" id="QPFP01000020">
    <property type="protein sequence ID" value="TEB31138.1"/>
    <property type="molecule type" value="Genomic_DNA"/>
</dbReference>
<reference evidence="2 3" key="1">
    <citation type="journal article" date="2019" name="Nat. Ecol. Evol.">
        <title>Megaphylogeny resolves global patterns of mushroom evolution.</title>
        <authorList>
            <person name="Varga T."/>
            <person name="Krizsan K."/>
            <person name="Foldi C."/>
            <person name="Dima B."/>
            <person name="Sanchez-Garcia M."/>
            <person name="Sanchez-Ramirez S."/>
            <person name="Szollosi G.J."/>
            <person name="Szarkandi J.G."/>
            <person name="Papp V."/>
            <person name="Albert L."/>
            <person name="Andreopoulos W."/>
            <person name="Angelini C."/>
            <person name="Antonin V."/>
            <person name="Barry K.W."/>
            <person name="Bougher N.L."/>
            <person name="Buchanan P."/>
            <person name="Buyck B."/>
            <person name="Bense V."/>
            <person name="Catcheside P."/>
            <person name="Chovatia M."/>
            <person name="Cooper J."/>
            <person name="Damon W."/>
            <person name="Desjardin D."/>
            <person name="Finy P."/>
            <person name="Geml J."/>
            <person name="Haridas S."/>
            <person name="Hughes K."/>
            <person name="Justo A."/>
            <person name="Karasinski D."/>
            <person name="Kautmanova I."/>
            <person name="Kiss B."/>
            <person name="Kocsube S."/>
            <person name="Kotiranta H."/>
            <person name="LaButti K.M."/>
            <person name="Lechner B.E."/>
            <person name="Liimatainen K."/>
            <person name="Lipzen A."/>
            <person name="Lukacs Z."/>
            <person name="Mihaltcheva S."/>
            <person name="Morgado L.N."/>
            <person name="Niskanen T."/>
            <person name="Noordeloos M.E."/>
            <person name="Ohm R.A."/>
            <person name="Ortiz-Santana B."/>
            <person name="Ovrebo C."/>
            <person name="Racz N."/>
            <person name="Riley R."/>
            <person name="Savchenko A."/>
            <person name="Shiryaev A."/>
            <person name="Soop K."/>
            <person name="Spirin V."/>
            <person name="Szebenyi C."/>
            <person name="Tomsovsky M."/>
            <person name="Tulloss R.E."/>
            <person name="Uehling J."/>
            <person name="Grigoriev I.V."/>
            <person name="Vagvolgyi C."/>
            <person name="Papp T."/>
            <person name="Martin F.M."/>
            <person name="Miettinen O."/>
            <person name="Hibbett D.S."/>
            <person name="Nagy L.G."/>
        </authorList>
    </citation>
    <scope>NUCLEOTIDE SEQUENCE [LARGE SCALE GENOMIC DNA]</scope>
    <source>
        <strain evidence="2 3">FP101781</strain>
    </source>
</reference>
<evidence type="ECO:0000313" key="3">
    <source>
        <dbReference type="Proteomes" id="UP000298030"/>
    </source>
</evidence>
<accession>A0A4Y7TB28</accession>
<comment type="caution">
    <text evidence="2">The sequence shown here is derived from an EMBL/GenBank/DDBJ whole genome shotgun (WGS) entry which is preliminary data.</text>
</comment>
<name>A0A4Y7TB28_COPMI</name>
<gene>
    <name evidence="2" type="ORF">FA13DRAFT_1688308</name>
</gene>
<feature type="chain" id="PRO_5021242311" description="SnoaL-like domain-containing protein" evidence="1">
    <location>
        <begin position="23"/>
        <end position="193"/>
    </location>
</feature>
<sequence>MNRLQLLALVLAVLFHTSPASAIPAGTVALQEWFLDVIPRVFPNATDNWQAPFEDGTLDQNIVFKMNDAAATTGLAAMRAYWAGTNALVTSRNEAYVMEILGITAFGSDAAGKNGIVVATGLSSVKTKEGNEYSDGLASTYAVVKWNEERQIRSIVEWREVNTPPNYPYYPWGNTRNRAKSSIVLDDIAGSII</sequence>
<evidence type="ECO:0000313" key="2">
    <source>
        <dbReference type="EMBL" id="TEB31138.1"/>
    </source>
</evidence>
<evidence type="ECO:0008006" key="4">
    <source>
        <dbReference type="Google" id="ProtNLM"/>
    </source>
</evidence>
<feature type="signal peptide" evidence="1">
    <location>
        <begin position="1"/>
        <end position="22"/>
    </location>
</feature>
<organism evidence="2 3">
    <name type="scientific">Coprinellus micaceus</name>
    <name type="common">Glistening ink-cap mushroom</name>
    <name type="synonym">Coprinus micaceus</name>
    <dbReference type="NCBI Taxonomy" id="71717"/>
    <lineage>
        <taxon>Eukaryota</taxon>
        <taxon>Fungi</taxon>
        <taxon>Dikarya</taxon>
        <taxon>Basidiomycota</taxon>
        <taxon>Agaricomycotina</taxon>
        <taxon>Agaricomycetes</taxon>
        <taxon>Agaricomycetidae</taxon>
        <taxon>Agaricales</taxon>
        <taxon>Agaricineae</taxon>
        <taxon>Psathyrellaceae</taxon>
        <taxon>Coprinellus</taxon>
    </lineage>
</organism>
<protein>
    <recommendedName>
        <fullName evidence="4">SnoaL-like domain-containing protein</fullName>
    </recommendedName>
</protein>
<dbReference type="AlphaFoldDB" id="A0A4Y7TB28"/>
<keyword evidence="3" id="KW-1185">Reference proteome</keyword>